<evidence type="ECO:0000256" key="1">
    <source>
        <dbReference type="SAM" id="MobiDB-lite"/>
    </source>
</evidence>
<proteinExistence type="predicted"/>
<name>A0A3B3R312_9TELE</name>
<feature type="compositionally biased region" description="Polar residues" evidence="1">
    <location>
        <begin position="227"/>
        <end position="244"/>
    </location>
</feature>
<reference evidence="2" key="2">
    <citation type="submission" date="2025-09" db="UniProtKB">
        <authorList>
            <consortium name="Ensembl"/>
        </authorList>
    </citation>
    <scope>IDENTIFICATION</scope>
</reference>
<evidence type="ECO:0000313" key="2">
    <source>
        <dbReference type="Ensembl" id="ENSPKIP00000012579.1"/>
    </source>
</evidence>
<dbReference type="Proteomes" id="UP000261540">
    <property type="component" value="Unplaced"/>
</dbReference>
<organism evidence="2 3">
    <name type="scientific">Paramormyrops kingsleyae</name>
    <dbReference type="NCBI Taxonomy" id="1676925"/>
    <lineage>
        <taxon>Eukaryota</taxon>
        <taxon>Metazoa</taxon>
        <taxon>Chordata</taxon>
        <taxon>Craniata</taxon>
        <taxon>Vertebrata</taxon>
        <taxon>Euteleostomi</taxon>
        <taxon>Actinopterygii</taxon>
        <taxon>Neopterygii</taxon>
        <taxon>Teleostei</taxon>
        <taxon>Osteoglossocephala</taxon>
        <taxon>Osteoglossomorpha</taxon>
        <taxon>Osteoglossiformes</taxon>
        <taxon>Mormyridae</taxon>
        <taxon>Paramormyrops</taxon>
    </lineage>
</organism>
<dbReference type="AlphaFoldDB" id="A0A3B3R312"/>
<evidence type="ECO:0000313" key="3">
    <source>
        <dbReference type="Proteomes" id="UP000261540"/>
    </source>
</evidence>
<keyword evidence="3" id="KW-1185">Reference proteome</keyword>
<sequence length="272" mass="28732">MQTLQQKAPPQPIPSRQTILQVPIYPQLPSVSWGVYVYHTILLIVLIYEYNRVILIVQGYSTNKHFYHPGLSNHISQSASCNSITLCLKQHITRQHSDTRGSARTPAPQTRGGARTPAPQTRGGARAPGPQTRGGARTPAPQTRGGARAPAPQTRGGARTPAPQTRGGARTPAPQTRAAGQCPHPVPGADGPVVGARAGPNDLWPKSNCHPEEPGGWTKPHAHRPTSGPSGNCSASSELHTSAQSPPATSLLAFLHMTLWCASPSPSLCMGA</sequence>
<dbReference type="Ensembl" id="ENSPKIT00000036977.1">
    <property type="protein sequence ID" value="ENSPKIP00000012579.1"/>
    <property type="gene ID" value="ENSPKIG00000000327.1"/>
</dbReference>
<protein>
    <submittedName>
        <fullName evidence="2">Uncharacterized protein</fullName>
    </submittedName>
</protein>
<accession>A0A3B3R312</accession>
<reference evidence="2" key="1">
    <citation type="submission" date="2025-08" db="UniProtKB">
        <authorList>
            <consortium name="Ensembl"/>
        </authorList>
    </citation>
    <scope>IDENTIFICATION</scope>
</reference>
<feature type="region of interest" description="Disordered" evidence="1">
    <location>
        <begin position="93"/>
        <end position="244"/>
    </location>
</feature>